<evidence type="ECO:0000256" key="3">
    <source>
        <dbReference type="ARBA" id="ARBA00022448"/>
    </source>
</evidence>
<feature type="compositionally biased region" description="Polar residues" evidence="13">
    <location>
        <begin position="32"/>
        <end position="43"/>
    </location>
</feature>
<evidence type="ECO:0000256" key="13">
    <source>
        <dbReference type="SAM" id="MobiDB-lite"/>
    </source>
</evidence>
<dbReference type="GO" id="GO:0055064">
    <property type="term" value="P:chloride ion homeostasis"/>
    <property type="evidence" value="ECO:0007669"/>
    <property type="project" value="TreeGrafter"/>
</dbReference>
<feature type="transmembrane region" description="Helical" evidence="14">
    <location>
        <begin position="219"/>
        <end position="240"/>
    </location>
</feature>
<evidence type="ECO:0000313" key="16">
    <source>
        <dbReference type="Proteomes" id="UP000515135"/>
    </source>
</evidence>
<dbReference type="Pfam" id="PF00324">
    <property type="entry name" value="AA_permease"/>
    <property type="match status" value="1"/>
</dbReference>
<evidence type="ECO:0000256" key="9">
    <source>
        <dbReference type="ARBA" id="ARBA00023065"/>
    </source>
</evidence>
<dbReference type="GO" id="GO:0016020">
    <property type="term" value="C:membrane"/>
    <property type="evidence" value="ECO:0007669"/>
    <property type="project" value="UniProtKB-SubCell"/>
</dbReference>
<evidence type="ECO:0000256" key="5">
    <source>
        <dbReference type="ARBA" id="ARBA00022692"/>
    </source>
</evidence>
<feature type="transmembrane region" description="Helical" evidence="14">
    <location>
        <begin position="270"/>
        <end position="291"/>
    </location>
</feature>
<evidence type="ECO:0000256" key="4">
    <source>
        <dbReference type="ARBA" id="ARBA00022538"/>
    </source>
</evidence>
<comment type="subcellular location">
    <subcellularLocation>
        <location evidence="1">Membrane</location>
        <topology evidence="1">Multi-pass membrane protein</topology>
    </subcellularLocation>
</comment>
<keyword evidence="4" id="KW-0633">Potassium transport</keyword>
<dbReference type="GeneID" id="109469392"/>
<dbReference type="Gene3D" id="1.20.1740.10">
    <property type="entry name" value="Amino acid/polyamine transporter I"/>
    <property type="match status" value="1"/>
</dbReference>
<evidence type="ECO:0000256" key="8">
    <source>
        <dbReference type="ARBA" id="ARBA00022989"/>
    </source>
</evidence>
<evidence type="ECO:0000256" key="6">
    <source>
        <dbReference type="ARBA" id="ARBA00022847"/>
    </source>
</evidence>
<evidence type="ECO:0000259" key="15">
    <source>
        <dbReference type="Pfam" id="PF00324"/>
    </source>
</evidence>
<proteinExistence type="inferred from homology"/>
<dbReference type="PANTHER" id="PTHR11827:SF6">
    <property type="entry name" value="SOLUTE CARRIER FAMILY 12 MEMBER 8"/>
    <property type="match status" value="1"/>
</dbReference>
<evidence type="ECO:0000313" key="17">
    <source>
        <dbReference type="RefSeq" id="XP_019623455.1"/>
    </source>
</evidence>
<feature type="transmembrane region" description="Helical" evidence="14">
    <location>
        <begin position="108"/>
        <end position="130"/>
    </location>
</feature>
<evidence type="ECO:0000256" key="11">
    <source>
        <dbReference type="ARBA" id="ARBA00023214"/>
    </source>
</evidence>
<keyword evidence="9" id="KW-0406">Ion transport</keyword>
<feature type="compositionally biased region" description="Basic and acidic residues" evidence="13">
    <location>
        <begin position="472"/>
        <end position="484"/>
    </location>
</feature>
<name>A0A6P4Y399_BRABE</name>
<keyword evidence="5 14" id="KW-0812">Transmembrane</keyword>
<dbReference type="FunFam" id="1.20.1740.10:FF:000030">
    <property type="entry name" value="solute carrier family 12 member 8"/>
    <property type="match status" value="1"/>
</dbReference>
<feature type="transmembrane region" description="Helical" evidence="14">
    <location>
        <begin position="303"/>
        <end position="326"/>
    </location>
</feature>
<dbReference type="AlphaFoldDB" id="A0A6P4Y399"/>
<feature type="transmembrane region" description="Helical" evidence="14">
    <location>
        <begin position="572"/>
        <end position="592"/>
    </location>
</feature>
<dbReference type="Proteomes" id="UP000515135">
    <property type="component" value="Unplaced"/>
</dbReference>
<keyword evidence="3" id="KW-0813">Transport</keyword>
<organism evidence="16 17">
    <name type="scientific">Branchiostoma belcheri</name>
    <name type="common">Amphioxus</name>
    <dbReference type="NCBI Taxonomy" id="7741"/>
    <lineage>
        <taxon>Eukaryota</taxon>
        <taxon>Metazoa</taxon>
        <taxon>Chordata</taxon>
        <taxon>Cephalochordata</taxon>
        <taxon>Leptocardii</taxon>
        <taxon>Amphioxiformes</taxon>
        <taxon>Branchiostomatidae</taxon>
        <taxon>Branchiostoma</taxon>
    </lineage>
</organism>
<feature type="transmembrane region" description="Helical" evidence="14">
    <location>
        <begin position="346"/>
        <end position="368"/>
    </location>
</feature>
<feature type="compositionally biased region" description="Basic and acidic residues" evidence="13">
    <location>
        <begin position="531"/>
        <end position="555"/>
    </location>
</feature>
<feature type="region of interest" description="Disordered" evidence="13">
    <location>
        <begin position="1"/>
        <end position="20"/>
    </location>
</feature>
<evidence type="ECO:0000256" key="12">
    <source>
        <dbReference type="ARBA" id="ARBA00073711"/>
    </source>
</evidence>
<keyword evidence="6" id="KW-0769">Symport</keyword>
<protein>
    <recommendedName>
        <fullName evidence="12">Solute carrier family 12 member 8</fullName>
    </recommendedName>
</protein>
<evidence type="ECO:0000256" key="2">
    <source>
        <dbReference type="ARBA" id="ARBA00010593"/>
    </source>
</evidence>
<feature type="region of interest" description="Disordered" evidence="13">
    <location>
        <begin position="472"/>
        <end position="507"/>
    </location>
</feature>
<comment type="similarity">
    <text evidence="2">Belongs to the SLC12A transporter family.</text>
</comment>
<gene>
    <name evidence="17" type="primary">LOC109469392</name>
</gene>
<sequence>MADESETANLVAPKPGGGRNPLQWAKFGLSEESGSLNQQTTKGEAQELFDEEEKNSGETRKPWWKSNFFITEPVLFGTWDGVFTACMMNIFGVVLFLRTGWMVGNAGIGLSIVIVFMTISMALLPILSAIGVTERCHMEHGGLYFLLSHALGGRVGGSVGFLFVFGQAVVCSLYCTGFGESFAEAVGWNNEWAVRGIAIVTLLVLLGINLAGVKWVIKVQLLLVGCLGISLVDFIIGTFVKTDYAAGVVGYSVENFRNNTGPDYIPGQDFFTVFGVFFPTATGVMAGVNMSGDLKTPNRSIPIGSLSAIGVSTVLYVLFVLLLGAVCTRAGLQDDFMIAEKVSGVGVLWLLGLYISSLSSCLSGLYGAPRVLQCICNENVIPVIKVLGRGRGPNKEPFLAILVCGFISFSFLFVGQLNLLAPIVTINFMLTYAMVDYAYFAVGMSYDMHLKRKEKYEGNGDKKETESLLSHVIDKGKKETDEKSATNGMGPKYGTLEEPKTGSLIDTSEPKTVEKVLTKDQMADELTSSALEKDVDKKGEDAEKGKVKTGDRDDKDPPRTFHYEIYKMPSSWYSFLCNRWVSLIGAIASFVIMFAIQWGYALANIAVYILLYVYIGQANPGVYPGLTDFSLIQWIKTTFQSLCRRGPPPPEQYVVTPMFVPTKMETEQLNEDSEDYQGRGRYHQSTIMKGEEYDQFE</sequence>
<dbReference type="InterPro" id="IPR004841">
    <property type="entry name" value="AA-permease/SLC12A_dom"/>
</dbReference>
<evidence type="ECO:0000256" key="1">
    <source>
        <dbReference type="ARBA" id="ARBA00004141"/>
    </source>
</evidence>
<dbReference type="PANTHER" id="PTHR11827">
    <property type="entry name" value="SOLUTE CARRIER FAMILY 12, CATION COTRANSPORTERS"/>
    <property type="match status" value="1"/>
</dbReference>
<reference evidence="17" key="1">
    <citation type="submission" date="2025-08" db="UniProtKB">
        <authorList>
            <consortium name="RefSeq"/>
        </authorList>
    </citation>
    <scope>IDENTIFICATION</scope>
    <source>
        <tissue evidence="17">Gonad</tissue>
    </source>
</reference>
<dbReference type="GO" id="GO:1990573">
    <property type="term" value="P:potassium ion import across plasma membrane"/>
    <property type="evidence" value="ECO:0007669"/>
    <property type="project" value="TreeGrafter"/>
</dbReference>
<dbReference type="GO" id="GO:0006884">
    <property type="term" value="P:cell volume homeostasis"/>
    <property type="evidence" value="ECO:0007669"/>
    <property type="project" value="TreeGrafter"/>
</dbReference>
<dbReference type="GO" id="GO:0015379">
    <property type="term" value="F:potassium:chloride symporter activity"/>
    <property type="evidence" value="ECO:0007669"/>
    <property type="project" value="TreeGrafter"/>
</dbReference>
<keyword evidence="16" id="KW-1185">Reference proteome</keyword>
<feature type="region of interest" description="Disordered" evidence="13">
    <location>
        <begin position="528"/>
        <end position="555"/>
    </location>
</feature>
<evidence type="ECO:0000256" key="14">
    <source>
        <dbReference type="SAM" id="Phobius"/>
    </source>
</evidence>
<keyword evidence="11" id="KW-0868">Chloride</keyword>
<feature type="transmembrane region" description="Helical" evidence="14">
    <location>
        <begin position="423"/>
        <end position="446"/>
    </location>
</feature>
<accession>A0A6P4Y399</accession>
<keyword evidence="10 14" id="KW-0472">Membrane</keyword>
<keyword evidence="8 14" id="KW-1133">Transmembrane helix</keyword>
<dbReference type="RefSeq" id="XP_019623455.1">
    <property type="nucleotide sequence ID" value="XM_019767896.1"/>
</dbReference>
<dbReference type="GO" id="GO:0055075">
    <property type="term" value="P:potassium ion homeostasis"/>
    <property type="evidence" value="ECO:0007669"/>
    <property type="project" value="TreeGrafter"/>
</dbReference>
<feature type="transmembrane region" description="Helical" evidence="14">
    <location>
        <begin position="192"/>
        <end position="212"/>
    </location>
</feature>
<dbReference type="OrthoDB" id="2020542at2759"/>
<feature type="domain" description="Amino acid permease/ SLC12A" evidence="15">
    <location>
        <begin position="82"/>
        <end position="457"/>
    </location>
</feature>
<feature type="region of interest" description="Disordered" evidence="13">
    <location>
        <begin position="31"/>
        <end position="59"/>
    </location>
</feature>
<keyword evidence="7" id="KW-0630">Potassium</keyword>
<evidence type="ECO:0000256" key="10">
    <source>
        <dbReference type="ARBA" id="ARBA00023136"/>
    </source>
</evidence>
<feature type="transmembrane region" description="Helical" evidence="14">
    <location>
        <begin position="398"/>
        <end position="417"/>
    </location>
</feature>
<evidence type="ECO:0000256" key="7">
    <source>
        <dbReference type="ARBA" id="ARBA00022958"/>
    </source>
</evidence>
<dbReference type="InterPro" id="IPR004842">
    <property type="entry name" value="SLC12A_fam"/>
</dbReference>
<feature type="transmembrane region" description="Helical" evidence="14">
    <location>
        <begin position="74"/>
        <end position="96"/>
    </location>
</feature>